<dbReference type="NCBIfam" id="NF047751">
    <property type="entry name" value="HepT_toxin"/>
    <property type="match status" value="1"/>
</dbReference>
<dbReference type="Gene3D" id="1.20.120.580">
    <property type="entry name" value="bsu32300-like"/>
    <property type="match status" value="1"/>
</dbReference>
<dbReference type="GO" id="GO:0004540">
    <property type="term" value="F:RNA nuclease activity"/>
    <property type="evidence" value="ECO:0007669"/>
    <property type="project" value="InterPro"/>
</dbReference>
<keyword evidence="4" id="KW-0378">Hydrolase</keyword>
<dbReference type="AlphaFoldDB" id="A0A284VJK6"/>
<dbReference type="InterPro" id="IPR008201">
    <property type="entry name" value="HepT-like"/>
</dbReference>
<evidence type="ECO:0000256" key="1">
    <source>
        <dbReference type="ARBA" id="ARBA00022553"/>
    </source>
</evidence>
<dbReference type="InterPro" id="IPR037038">
    <property type="entry name" value="HepT-like_sf"/>
</dbReference>
<dbReference type="GO" id="GO:0110001">
    <property type="term" value="C:toxin-antitoxin complex"/>
    <property type="evidence" value="ECO:0007669"/>
    <property type="project" value="InterPro"/>
</dbReference>
<evidence type="ECO:0000313" key="6">
    <source>
        <dbReference type="EMBL" id="SNQ59438.1"/>
    </source>
</evidence>
<evidence type="ECO:0000256" key="2">
    <source>
        <dbReference type="ARBA" id="ARBA00022649"/>
    </source>
</evidence>
<evidence type="ECO:0000313" key="7">
    <source>
        <dbReference type="Proteomes" id="UP000218615"/>
    </source>
</evidence>
<dbReference type="Pfam" id="PF01934">
    <property type="entry name" value="HepT-like"/>
    <property type="match status" value="1"/>
</dbReference>
<dbReference type="PANTHER" id="PTHR33397:SF5">
    <property type="entry name" value="RNASE YUTE-RELATED"/>
    <property type="match status" value="1"/>
</dbReference>
<dbReference type="STRING" id="1392998.ANME2D_00385"/>
<keyword evidence="1" id="KW-0597">Phosphoprotein</keyword>
<protein>
    <recommendedName>
        <fullName evidence="8">DUF86 domain-containing protein</fullName>
    </recommendedName>
</protein>
<name>A0A284VJK6_9EURY</name>
<comment type="similarity">
    <text evidence="5">Belongs to the HepT RNase toxin family.</text>
</comment>
<gene>
    <name evidence="6" type="ORF">MNV_120005</name>
</gene>
<keyword evidence="7" id="KW-1185">Reference proteome</keyword>
<organism evidence="6 7">
    <name type="scientific">Candidatus Methanoperedens nitratireducens</name>
    <dbReference type="NCBI Taxonomy" id="1392998"/>
    <lineage>
        <taxon>Archaea</taxon>
        <taxon>Methanobacteriati</taxon>
        <taxon>Methanobacteriota</taxon>
        <taxon>Stenosarchaea group</taxon>
        <taxon>Methanomicrobia</taxon>
        <taxon>Methanosarcinales</taxon>
        <taxon>ANME-2 cluster</taxon>
        <taxon>Candidatus Methanoperedentaceae</taxon>
        <taxon>Candidatus Methanoperedens</taxon>
    </lineage>
</organism>
<dbReference type="InterPro" id="IPR052379">
    <property type="entry name" value="Type_VII_TA_RNase"/>
</dbReference>
<sequence length="82" mass="9825">MIISREKLERPETYQEVFLILGEHGILPEDFAVKFTPSAGFRNLLVHMYAKIDIEKLYYYLQNNIDDIEQFGKYIARYLTKY</sequence>
<keyword evidence="3" id="KW-0540">Nuclease</keyword>
<proteinExistence type="inferred from homology"/>
<evidence type="ECO:0008006" key="8">
    <source>
        <dbReference type="Google" id="ProtNLM"/>
    </source>
</evidence>
<accession>A0A284VJK6</accession>
<dbReference type="EMBL" id="FZMP01000024">
    <property type="protein sequence ID" value="SNQ59438.1"/>
    <property type="molecule type" value="Genomic_DNA"/>
</dbReference>
<keyword evidence="2" id="KW-1277">Toxin-antitoxin system</keyword>
<dbReference type="GO" id="GO:0016787">
    <property type="term" value="F:hydrolase activity"/>
    <property type="evidence" value="ECO:0007669"/>
    <property type="project" value="UniProtKB-KW"/>
</dbReference>
<dbReference type="Proteomes" id="UP000218615">
    <property type="component" value="Unassembled WGS sequence"/>
</dbReference>
<evidence type="ECO:0000256" key="3">
    <source>
        <dbReference type="ARBA" id="ARBA00022722"/>
    </source>
</evidence>
<dbReference type="PANTHER" id="PTHR33397">
    <property type="entry name" value="UPF0331 PROTEIN YUTE"/>
    <property type="match status" value="1"/>
</dbReference>
<evidence type="ECO:0000256" key="5">
    <source>
        <dbReference type="ARBA" id="ARBA00024207"/>
    </source>
</evidence>
<reference evidence="7" key="1">
    <citation type="submission" date="2017-06" db="EMBL/GenBank/DDBJ databases">
        <authorList>
            <person name="Cremers G."/>
        </authorList>
    </citation>
    <scope>NUCLEOTIDE SEQUENCE [LARGE SCALE GENOMIC DNA]</scope>
</reference>
<evidence type="ECO:0000256" key="4">
    <source>
        <dbReference type="ARBA" id="ARBA00022801"/>
    </source>
</evidence>